<organism evidence="2 3">
    <name type="scientific">Tagetes erecta</name>
    <name type="common">African marigold</name>
    <dbReference type="NCBI Taxonomy" id="13708"/>
    <lineage>
        <taxon>Eukaryota</taxon>
        <taxon>Viridiplantae</taxon>
        <taxon>Streptophyta</taxon>
        <taxon>Embryophyta</taxon>
        <taxon>Tracheophyta</taxon>
        <taxon>Spermatophyta</taxon>
        <taxon>Magnoliopsida</taxon>
        <taxon>eudicotyledons</taxon>
        <taxon>Gunneridae</taxon>
        <taxon>Pentapetalae</taxon>
        <taxon>asterids</taxon>
        <taxon>campanulids</taxon>
        <taxon>Asterales</taxon>
        <taxon>Asteraceae</taxon>
        <taxon>Asteroideae</taxon>
        <taxon>Heliantheae alliance</taxon>
        <taxon>Tageteae</taxon>
        <taxon>Tagetes</taxon>
    </lineage>
</organism>
<feature type="region of interest" description="Disordered" evidence="1">
    <location>
        <begin position="1"/>
        <end position="25"/>
    </location>
</feature>
<gene>
    <name evidence="2" type="ORF">QVD17_00207</name>
</gene>
<dbReference type="EMBL" id="JAUHHV010000001">
    <property type="protein sequence ID" value="KAK1434464.1"/>
    <property type="molecule type" value="Genomic_DNA"/>
</dbReference>
<reference evidence="2" key="1">
    <citation type="journal article" date="2023" name="bioRxiv">
        <title>Improved chromosome-level genome assembly for marigold (Tagetes erecta).</title>
        <authorList>
            <person name="Jiang F."/>
            <person name="Yuan L."/>
            <person name="Wang S."/>
            <person name="Wang H."/>
            <person name="Xu D."/>
            <person name="Wang A."/>
            <person name="Fan W."/>
        </authorList>
    </citation>
    <scope>NUCLEOTIDE SEQUENCE</scope>
    <source>
        <strain evidence="2">WSJ</strain>
        <tissue evidence="2">Leaf</tissue>
    </source>
</reference>
<feature type="compositionally biased region" description="Basic and acidic residues" evidence="1">
    <location>
        <begin position="1"/>
        <end position="20"/>
    </location>
</feature>
<dbReference type="AlphaFoldDB" id="A0AAD8P6S9"/>
<evidence type="ECO:0000313" key="2">
    <source>
        <dbReference type="EMBL" id="KAK1434464.1"/>
    </source>
</evidence>
<comment type="caution">
    <text evidence="2">The sequence shown here is derived from an EMBL/GenBank/DDBJ whole genome shotgun (WGS) entry which is preliminary data.</text>
</comment>
<evidence type="ECO:0000256" key="1">
    <source>
        <dbReference type="SAM" id="MobiDB-lite"/>
    </source>
</evidence>
<sequence>MDDQGNRKSKVLDSEDKMNDVDVDAVENEKNRSIVVYEDISPEVVVNEEIPNEEELNCVSENEEVYEDHANNYSDDYVDWKNEIDPYLEDIIEYYKHTKEELPEVSASGNHLLFRAMSQYSLPPHIEEVTHGSQVDDQIQVKHVDELEAENGIKQVVVPWTYSDSELSVATLFPRTSRIEIAKFLGHLNGFRNHTFLWIIIAYFHISTQRKVLGGYYSFLSIEPLSLIPLVQPSSRTCTIDATEIANSIIEKIRKGATIWHQISGGVERAAVRSGKTIKKRRLFVEVSTERPLGSGKRITITEAALRTVTLSSSPARSPKAVIGEERLDFETRPPLAFLQCPPDPCKKCPKEVEIRPLSL</sequence>
<name>A0AAD8P6S9_TARER</name>
<accession>A0AAD8P6S9</accession>
<proteinExistence type="predicted"/>
<evidence type="ECO:0000313" key="3">
    <source>
        <dbReference type="Proteomes" id="UP001229421"/>
    </source>
</evidence>
<dbReference type="Proteomes" id="UP001229421">
    <property type="component" value="Unassembled WGS sequence"/>
</dbReference>
<keyword evidence="3" id="KW-1185">Reference proteome</keyword>
<protein>
    <submittedName>
        <fullName evidence="2">Uncharacterized protein</fullName>
    </submittedName>
</protein>